<dbReference type="Gene3D" id="3.40.50.10860">
    <property type="entry name" value="Leucine Dehydrogenase, chain A, domain 1"/>
    <property type="match status" value="1"/>
</dbReference>
<evidence type="ECO:0000259" key="9">
    <source>
        <dbReference type="SMART" id="SM00839"/>
    </source>
</evidence>
<dbReference type="OMA" id="PCFAAFP"/>
<dbReference type="RefSeq" id="XP_004032096.1">
    <property type="nucleotide sequence ID" value="XM_004032048.1"/>
</dbReference>
<evidence type="ECO:0000256" key="5">
    <source>
        <dbReference type="PIRNR" id="PIRNR000185"/>
    </source>
</evidence>
<dbReference type="OrthoDB" id="184415at2759"/>
<evidence type="ECO:0000256" key="7">
    <source>
        <dbReference type="PIRSR" id="PIRSR000185-3"/>
    </source>
</evidence>
<accession>G0QW87</accession>
<evidence type="ECO:0000313" key="11">
    <source>
        <dbReference type="Proteomes" id="UP000008983"/>
    </source>
</evidence>
<feature type="domain" description="Glutamate/phenylalanine/leucine/valine/L-tryptophan dehydrogenase C-terminal" evidence="9">
    <location>
        <begin position="217"/>
        <end position="508"/>
    </location>
</feature>
<dbReference type="GO" id="GO:0004352">
    <property type="term" value="F:glutamate dehydrogenase (NAD+) activity"/>
    <property type="evidence" value="ECO:0007669"/>
    <property type="project" value="TreeGrafter"/>
</dbReference>
<evidence type="ECO:0000256" key="1">
    <source>
        <dbReference type="ARBA" id="ARBA00006382"/>
    </source>
</evidence>
<dbReference type="InterPro" id="IPR036291">
    <property type="entry name" value="NAD(P)-bd_dom_sf"/>
</dbReference>
<dbReference type="eggNOG" id="KOG2250">
    <property type="taxonomic scope" value="Eukaryota"/>
</dbReference>
<dbReference type="InterPro" id="IPR014362">
    <property type="entry name" value="Glu_DH"/>
</dbReference>
<evidence type="ECO:0000256" key="3">
    <source>
        <dbReference type="ARBA" id="ARBA00047867"/>
    </source>
</evidence>
<comment type="similarity">
    <text evidence="1 5 8">Belongs to the Glu/Leu/Phe/Val dehydrogenases family.</text>
</comment>
<dbReference type="Pfam" id="PF00208">
    <property type="entry name" value="ELFV_dehydrog"/>
    <property type="match status" value="1"/>
</dbReference>
<dbReference type="InterPro" id="IPR006095">
    <property type="entry name" value="Glu/Leu/Phe/Val/Trp_DH"/>
</dbReference>
<dbReference type="InterPro" id="IPR006097">
    <property type="entry name" value="Glu/Leu/Phe/Val/Trp_DH_dimer"/>
</dbReference>
<dbReference type="SUPFAM" id="SSF53223">
    <property type="entry name" value="Aminoacid dehydrogenase-like, N-terminal domain"/>
    <property type="match status" value="1"/>
</dbReference>
<evidence type="ECO:0000256" key="4">
    <source>
        <dbReference type="ARBA" id="ARBA00048577"/>
    </source>
</evidence>
<keyword evidence="11" id="KW-1185">Reference proteome</keyword>
<name>G0QW87_ICHMU</name>
<dbReference type="InParanoid" id="G0QW87"/>
<dbReference type="AlphaFoldDB" id="G0QW87"/>
<dbReference type="SMART" id="SM00839">
    <property type="entry name" value="ELFV_dehydrog"/>
    <property type="match status" value="1"/>
</dbReference>
<dbReference type="InterPro" id="IPR006096">
    <property type="entry name" value="Glu/Leu/Phe/Val/Trp_DH_C"/>
</dbReference>
<dbReference type="GO" id="GO:0006538">
    <property type="term" value="P:L-glutamate catabolic process"/>
    <property type="evidence" value="ECO:0007669"/>
    <property type="project" value="TreeGrafter"/>
</dbReference>
<dbReference type="GeneID" id="14906636"/>
<dbReference type="SUPFAM" id="SSF51735">
    <property type="entry name" value="NAD(P)-binding Rossmann-fold domains"/>
    <property type="match status" value="1"/>
</dbReference>
<dbReference type="PANTHER" id="PTHR11606">
    <property type="entry name" value="GLUTAMATE DEHYDROGENASE"/>
    <property type="match status" value="1"/>
</dbReference>
<dbReference type="Proteomes" id="UP000008983">
    <property type="component" value="Unassembled WGS sequence"/>
</dbReference>
<dbReference type="EMBL" id="GL983984">
    <property type="protein sequence ID" value="EGR30509.1"/>
    <property type="molecule type" value="Genomic_DNA"/>
</dbReference>
<feature type="active site" description="Proton donor" evidence="6">
    <location>
        <position position="135"/>
    </location>
</feature>
<evidence type="ECO:0000256" key="8">
    <source>
        <dbReference type="RuleBase" id="RU004417"/>
    </source>
</evidence>
<gene>
    <name evidence="10" type="ORF">IMG5_130240</name>
</gene>
<feature type="site" description="Important for catalysis" evidence="7">
    <location>
        <position position="177"/>
    </location>
</feature>
<dbReference type="PANTHER" id="PTHR11606:SF13">
    <property type="entry name" value="GLUTAMATE DEHYDROGENASE 1, MITOCHONDRIAL"/>
    <property type="match status" value="1"/>
</dbReference>
<comment type="catalytic activity">
    <reaction evidence="4">
        <text>L-glutamate + NADP(+) + H2O = 2-oxoglutarate + NH4(+) + NADPH + H(+)</text>
        <dbReference type="Rhea" id="RHEA:11612"/>
        <dbReference type="ChEBI" id="CHEBI:15377"/>
        <dbReference type="ChEBI" id="CHEBI:15378"/>
        <dbReference type="ChEBI" id="CHEBI:16810"/>
        <dbReference type="ChEBI" id="CHEBI:28938"/>
        <dbReference type="ChEBI" id="CHEBI:29985"/>
        <dbReference type="ChEBI" id="CHEBI:57783"/>
        <dbReference type="ChEBI" id="CHEBI:58349"/>
        <dbReference type="EC" id="1.4.1.3"/>
    </reaction>
</comment>
<evidence type="ECO:0000256" key="2">
    <source>
        <dbReference type="ARBA" id="ARBA00023002"/>
    </source>
</evidence>
<dbReference type="Pfam" id="PF02812">
    <property type="entry name" value="ELFV_dehydrog_N"/>
    <property type="match status" value="1"/>
</dbReference>
<keyword evidence="2 5" id="KW-0560">Oxidoreductase</keyword>
<dbReference type="GO" id="GO:0005739">
    <property type="term" value="C:mitochondrion"/>
    <property type="evidence" value="ECO:0007669"/>
    <property type="project" value="TreeGrafter"/>
</dbReference>
<reference evidence="10 11" key="1">
    <citation type="submission" date="2011-07" db="EMBL/GenBank/DDBJ databases">
        <authorList>
            <person name="Coyne R."/>
            <person name="Brami D."/>
            <person name="Johnson J."/>
            <person name="Hostetler J."/>
            <person name="Hannick L."/>
            <person name="Clark T."/>
            <person name="Cassidy-Hanley D."/>
            <person name="Inman J."/>
        </authorList>
    </citation>
    <scope>NUCLEOTIDE SEQUENCE [LARGE SCALE GENOMIC DNA]</scope>
    <source>
        <strain evidence="10 11">G5</strain>
    </source>
</reference>
<proteinExistence type="inferred from homology"/>
<protein>
    <recommendedName>
        <fullName evidence="5">Glutamate dehydrogenase</fullName>
    </recommendedName>
</protein>
<dbReference type="PIRSF" id="PIRSF000185">
    <property type="entry name" value="Glu_DH"/>
    <property type="match status" value="1"/>
</dbReference>
<dbReference type="STRING" id="857967.G0QW87"/>
<organism evidence="10 11">
    <name type="scientific">Ichthyophthirius multifiliis</name>
    <name type="common">White spot disease agent</name>
    <name type="synonym">Ich</name>
    <dbReference type="NCBI Taxonomy" id="5932"/>
    <lineage>
        <taxon>Eukaryota</taxon>
        <taxon>Sar</taxon>
        <taxon>Alveolata</taxon>
        <taxon>Ciliophora</taxon>
        <taxon>Intramacronucleata</taxon>
        <taxon>Oligohymenophorea</taxon>
        <taxon>Hymenostomatida</taxon>
        <taxon>Ophryoglenina</taxon>
        <taxon>Ichthyophthirius</taxon>
    </lineage>
</organism>
<dbReference type="Gene3D" id="3.40.50.720">
    <property type="entry name" value="NAD(P)-binding Rossmann-like Domain"/>
    <property type="match status" value="1"/>
</dbReference>
<evidence type="ECO:0000313" key="10">
    <source>
        <dbReference type="EMBL" id="EGR30509.1"/>
    </source>
</evidence>
<evidence type="ECO:0000256" key="6">
    <source>
        <dbReference type="PIRSR" id="PIRSR000185-1"/>
    </source>
</evidence>
<dbReference type="InterPro" id="IPR046346">
    <property type="entry name" value="Aminoacid_DH-like_N_sf"/>
</dbReference>
<sequence>MISKFFKTPHQIYKSSYHFTSTKQRISKEEKVDGSISDIVYTFMDQASKYTAISPAMMNFYKQCDNLFEVSIPFQRQDGKLEVIKGFRCQHKTHQLPTKGGLIISQNVIKQDIEAFACLNTIRSNTLHIPHGGAKGAIVLNPLDYTERELEMIIRKFTVECAKKGIIGSSIDIPGTDLGSTDREMNWIKDTYTYFYGKEDINSAACVTGKSLNQGGLSGSQESSGFCVYFTLKHMLSQDDFCQKAGIQKGLKGKTFIVEGYGSVGYWASHFLQEAGAKLVGVVERDGEIYNSDGIDANDIQNYKVQNKGISGYPKATFQKDVAFQKCDIFIPAFFAKSIHSENADKFNCKVIAEGANLSVTPNAEQILEKKGVQIIPDVIASSGGFLSGYFEWIKNISHKHHGSMTRKWEQKSNIQLLETIEVETGLKLKNILVNILWIYKEQLKYKKKNQYINILFQHDLVESGLEESYERSLNESINTSKKLNVNLRIATYVNALTKLNIHYSQVGMTFSK</sequence>
<dbReference type="FunCoup" id="G0QW87">
    <property type="interactions" value="62"/>
</dbReference>
<comment type="catalytic activity">
    <reaction evidence="3">
        <text>L-glutamate + NAD(+) + H2O = 2-oxoglutarate + NH4(+) + NADH + H(+)</text>
        <dbReference type="Rhea" id="RHEA:15133"/>
        <dbReference type="ChEBI" id="CHEBI:15377"/>
        <dbReference type="ChEBI" id="CHEBI:15378"/>
        <dbReference type="ChEBI" id="CHEBI:16810"/>
        <dbReference type="ChEBI" id="CHEBI:28938"/>
        <dbReference type="ChEBI" id="CHEBI:29985"/>
        <dbReference type="ChEBI" id="CHEBI:57540"/>
        <dbReference type="ChEBI" id="CHEBI:57945"/>
        <dbReference type="EC" id="1.4.1.3"/>
    </reaction>
</comment>
<dbReference type="PRINTS" id="PR00082">
    <property type="entry name" value="GLFDHDRGNASE"/>
</dbReference>